<organism evidence="1 2">
    <name type="scientific">Dallia pectoralis</name>
    <name type="common">Alaska blackfish</name>
    <dbReference type="NCBI Taxonomy" id="75939"/>
    <lineage>
        <taxon>Eukaryota</taxon>
        <taxon>Metazoa</taxon>
        <taxon>Chordata</taxon>
        <taxon>Craniata</taxon>
        <taxon>Vertebrata</taxon>
        <taxon>Euteleostomi</taxon>
        <taxon>Actinopterygii</taxon>
        <taxon>Neopterygii</taxon>
        <taxon>Teleostei</taxon>
        <taxon>Protacanthopterygii</taxon>
        <taxon>Esociformes</taxon>
        <taxon>Umbridae</taxon>
        <taxon>Dallia</taxon>
    </lineage>
</organism>
<keyword evidence="2" id="KW-1185">Reference proteome</keyword>
<proteinExistence type="predicted"/>
<evidence type="ECO:0000313" key="2">
    <source>
        <dbReference type="Proteomes" id="UP001157502"/>
    </source>
</evidence>
<evidence type="ECO:0000313" key="1">
    <source>
        <dbReference type="EMBL" id="KAJ8001105.1"/>
    </source>
</evidence>
<name>A0ACC2GCB6_DALPE</name>
<protein>
    <submittedName>
        <fullName evidence="1">Uncharacterized protein</fullName>
    </submittedName>
</protein>
<gene>
    <name evidence="1" type="ORF">DPEC_G00187770</name>
</gene>
<comment type="caution">
    <text evidence="1">The sequence shown here is derived from an EMBL/GenBank/DDBJ whole genome shotgun (WGS) entry which is preliminary data.</text>
</comment>
<reference evidence="1" key="1">
    <citation type="submission" date="2021-05" db="EMBL/GenBank/DDBJ databases">
        <authorList>
            <person name="Pan Q."/>
            <person name="Jouanno E."/>
            <person name="Zahm M."/>
            <person name="Klopp C."/>
            <person name="Cabau C."/>
            <person name="Louis A."/>
            <person name="Berthelot C."/>
            <person name="Parey E."/>
            <person name="Roest Crollius H."/>
            <person name="Montfort J."/>
            <person name="Robinson-Rechavi M."/>
            <person name="Bouchez O."/>
            <person name="Lampietro C."/>
            <person name="Lopez Roques C."/>
            <person name="Donnadieu C."/>
            <person name="Postlethwait J."/>
            <person name="Bobe J."/>
            <person name="Dillon D."/>
            <person name="Chandos A."/>
            <person name="von Hippel F."/>
            <person name="Guiguen Y."/>
        </authorList>
    </citation>
    <scope>NUCLEOTIDE SEQUENCE</scope>
    <source>
        <strain evidence="1">YG-Jan2019</strain>
    </source>
</reference>
<dbReference type="Proteomes" id="UP001157502">
    <property type="component" value="Chromosome 15"/>
</dbReference>
<sequence>MKEILGKPLFNVLKAVMERIQRRTIAQNHRKKTPVETKVISWTERKKTVWLSTIAVDVTPQASSGPGSLVFFPLQLDSSLFAQVPGPLQWFRWVVDMDAKY</sequence>
<dbReference type="EMBL" id="CM055742">
    <property type="protein sequence ID" value="KAJ8001105.1"/>
    <property type="molecule type" value="Genomic_DNA"/>
</dbReference>
<accession>A0ACC2GCB6</accession>